<keyword evidence="5" id="KW-0170">Cobalt</keyword>
<dbReference type="InterPro" id="IPR002480">
    <property type="entry name" value="DAHP_synth_2"/>
</dbReference>
<evidence type="ECO:0000256" key="4">
    <source>
        <dbReference type="ARBA" id="ARBA00047508"/>
    </source>
</evidence>
<reference evidence="7 8" key="1">
    <citation type="journal article" date="2016" name="Mol. Biol. Evol.">
        <title>Genome-Wide Survey of Gut Fungi (Harpellales) Reveals the First Horizontally Transferred Ubiquitin Gene from a Mosquito Host.</title>
        <authorList>
            <person name="Wang Y."/>
            <person name="White M.M."/>
            <person name="Kvist S."/>
            <person name="Moncalvo J.M."/>
        </authorList>
    </citation>
    <scope>NUCLEOTIDE SEQUENCE [LARGE SCALE GENOMIC DNA]</scope>
    <source>
        <strain evidence="7 8">ALG-7-W6</strain>
    </source>
</reference>
<keyword evidence="3 6" id="KW-0808">Transferase</keyword>
<comment type="catalytic activity">
    <reaction evidence="4 6">
        <text>D-erythrose 4-phosphate + phosphoenolpyruvate + H2O = 7-phospho-2-dehydro-3-deoxy-D-arabino-heptonate + phosphate</text>
        <dbReference type="Rhea" id="RHEA:14717"/>
        <dbReference type="ChEBI" id="CHEBI:15377"/>
        <dbReference type="ChEBI" id="CHEBI:16897"/>
        <dbReference type="ChEBI" id="CHEBI:43474"/>
        <dbReference type="ChEBI" id="CHEBI:58394"/>
        <dbReference type="ChEBI" id="CHEBI:58702"/>
        <dbReference type="EC" id="2.5.1.54"/>
    </reaction>
</comment>
<comment type="similarity">
    <text evidence="2 6">Belongs to the class-II DAHP synthase family.</text>
</comment>
<organism evidence="7 8">
    <name type="scientific">Smittium mucronatum</name>
    <dbReference type="NCBI Taxonomy" id="133383"/>
    <lineage>
        <taxon>Eukaryota</taxon>
        <taxon>Fungi</taxon>
        <taxon>Fungi incertae sedis</taxon>
        <taxon>Zoopagomycota</taxon>
        <taxon>Kickxellomycotina</taxon>
        <taxon>Harpellomycetes</taxon>
        <taxon>Harpellales</taxon>
        <taxon>Legeriomycetaceae</taxon>
        <taxon>Smittium</taxon>
    </lineage>
</organism>
<feature type="binding site" evidence="5">
    <location>
        <position position="48"/>
    </location>
    <ligand>
        <name>phosphoenolpyruvate</name>
        <dbReference type="ChEBI" id="CHEBI:58702"/>
    </ligand>
</feature>
<evidence type="ECO:0000256" key="3">
    <source>
        <dbReference type="ARBA" id="ARBA00022679"/>
    </source>
</evidence>
<protein>
    <recommendedName>
        <fullName evidence="6">Phospho-2-dehydro-3-deoxyheptonate aldolase</fullName>
        <ecNumber evidence="6">2.5.1.54</ecNumber>
    </recommendedName>
</protein>
<evidence type="ECO:0000256" key="2">
    <source>
        <dbReference type="ARBA" id="ARBA00008911"/>
    </source>
</evidence>
<dbReference type="PANTHER" id="PTHR21337:SF0">
    <property type="entry name" value="PHOSPHO-2-DEHYDRO-3-DEOXYHEPTONATE ALDOLASE"/>
    <property type="match status" value="1"/>
</dbReference>
<dbReference type="GO" id="GO:0003849">
    <property type="term" value="F:3-deoxy-7-phosphoheptulonate synthase activity"/>
    <property type="evidence" value="ECO:0007669"/>
    <property type="project" value="UniProtKB-EC"/>
</dbReference>
<keyword evidence="6" id="KW-0057">Aromatic amino acid biosynthesis</keyword>
<comment type="caution">
    <text evidence="7">The sequence shown here is derived from an EMBL/GenBank/DDBJ whole genome shotgun (WGS) entry which is preliminary data.</text>
</comment>
<dbReference type="SUPFAM" id="SSF51569">
    <property type="entry name" value="Aldolase"/>
    <property type="match status" value="1"/>
</dbReference>
<dbReference type="InterPro" id="IPR013785">
    <property type="entry name" value="Aldolase_TIM"/>
</dbReference>
<keyword evidence="5" id="KW-0464">Manganese</keyword>
<dbReference type="UniPathway" id="UPA00053">
    <property type="reaction ID" value="UER00084"/>
</dbReference>
<gene>
    <name evidence="7" type="ORF">AYI68_g2155</name>
</gene>
<evidence type="ECO:0000256" key="6">
    <source>
        <dbReference type="RuleBase" id="RU363071"/>
    </source>
</evidence>
<evidence type="ECO:0000313" key="8">
    <source>
        <dbReference type="Proteomes" id="UP000187455"/>
    </source>
</evidence>
<dbReference type="GO" id="GO:0009073">
    <property type="term" value="P:aromatic amino acid family biosynthetic process"/>
    <property type="evidence" value="ECO:0007669"/>
    <property type="project" value="UniProtKB-KW"/>
</dbReference>
<keyword evidence="6" id="KW-0028">Amino-acid biosynthesis</keyword>
<dbReference type="EC" id="2.5.1.54" evidence="6"/>
<dbReference type="Pfam" id="PF01474">
    <property type="entry name" value="DAHP_synth_2"/>
    <property type="match status" value="1"/>
</dbReference>
<feature type="binding site" evidence="5">
    <location>
        <position position="366"/>
    </location>
    <ligand>
        <name>Mn(2+)</name>
        <dbReference type="ChEBI" id="CHEBI:29035"/>
    </ligand>
</feature>
<feature type="binding site" evidence="5">
    <location>
        <position position="9"/>
    </location>
    <ligand>
        <name>Mn(2+)</name>
        <dbReference type="ChEBI" id="CHEBI:29035"/>
    </ligand>
</feature>
<dbReference type="GO" id="GO:0009423">
    <property type="term" value="P:chorismate biosynthetic process"/>
    <property type="evidence" value="ECO:0007669"/>
    <property type="project" value="UniProtKB-UniPathway"/>
</dbReference>
<feature type="binding site" evidence="5">
    <location>
        <position position="396"/>
    </location>
    <ligand>
        <name>Mn(2+)</name>
        <dbReference type="ChEBI" id="CHEBI:29035"/>
    </ligand>
</feature>
<dbReference type="Gene3D" id="3.20.20.70">
    <property type="entry name" value="Aldolase class I"/>
    <property type="match status" value="1"/>
</dbReference>
<dbReference type="OrthoDB" id="2338at2759"/>
<feature type="binding site" evidence="5">
    <location>
        <position position="324"/>
    </location>
    <ligand>
        <name>Mn(2+)</name>
        <dbReference type="ChEBI" id="CHEBI:29035"/>
    </ligand>
</feature>
<dbReference type="PANTHER" id="PTHR21337">
    <property type="entry name" value="PHOSPHO-2-DEHYDRO-3-DEOXYHEPTONATE ALDOLASE 1, 2"/>
    <property type="match status" value="1"/>
</dbReference>
<dbReference type="AlphaFoldDB" id="A0A1R0H3J6"/>
<dbReference type="GO" id="GO:0008652">
    <property type="term" value="P:amino acid biosynthetic process"/>
    <property type="evidence" value="ECO:0007669"/>
    <property type="project" value="UniProtKB-KW"/>
</dbReference>
<keyword evidence="8" id="KW-1185">Reference proteome</keyword>
<dbReference type="EMBL" id="LSSL01000784">
    <property type="protein sequence ID" value="OLY83701.1"/>
    <property type="molecule type" value="Genomic_DNA"/>
</dbReference>
<comment type="pathway">
    <text evidence="1 6">Metabolic intermediate biosynthesis; chorismate biosynthesis; chorismate from D-erythrose 4-phosphate and phosphoenolpyruvate: step 1/7.</text>
</comment>
<evidence type="ECO:0000256" key="5">
    <source>
        <dbReference type="PIRSR" id="PIRSR602480-1"/>
    </source>
</evidence>
<evidence type="ECO:0000256" key="1">
    <source>
        <dbReference type="ARBA" id="ARBA00004688"/>
    </source>
</evidence>
<accession>A0A1R0H3J6</accession>
<proteinExistence type="inferred from homology"/>
<evidence type="ECO:0000313" key="7">
    <source>
        <dbReference type="EMBL" id="OLY83701.1"/>
    </source>
</evidence>
<name>A0A1R0H3J6_9FUNG</name>
<dbReference type="STRING" id="133383.A0A1R0H3J6"/>
<sequence>MFLLMGGDCAETFDSCTSTAITDKLKILLQMSLVMIWGMRVPIIRVARMAGQYAKPRSSSTEVVDGKTVLTFRGEILNGMDINERNPDPKRLVEAYFHSAATMNFIRSLLSNNFADLQFPNNWDLEWVKDEDVRLEYTEIIKKLADAFDFMNTIGENTHNSAMTSIDFFTAHEGLVLEYEEAMTRKLSPISTGNSKSKSSLKSSLSFSSMKNLTAAPSTEKKPDHFYNTSAHFLWIGDRTRQINGAHVEYFRNIRNPIGVKVGPTMEPEELIRILDILDSNFEDGRVTLITRYGCNNVDKNLPLHIKAVQKTRHRVVWCCDPCHGNTVTSPSGLKTRNLVDITKEIQRNIIIHRECFSQLNGIHLELTGEHVTECVGGSEDLEHHTLPTNYKSFCDPRLNYLQSLDIAFMISKHFSKDD</sequence>
<feature type="binding site" evidence="5">
    <location>
        <position position="292"/>
    </location>
    <ligand>
        <name>phosphoenolpyruvate</name>
        <dbReference type="ChEBI" id="CHEBI:58702"/>
    </ligand>
</feature>
<dbReference type="Proteomes" id="UP000187455">
    <property type="component" value="Unassembled WGS sequence"/>
</dbReference>
<comment type="cofactor">
    <cofactor evidence="5">
        <name>Mn(2+)</name>
        <dbReference type="ChEBI" id="CHEBI:29035"/>
    </cofactor>
    <cofactor evidence="5">
        <name>Co(2+)</name>
        <dbReference type="ChEBI" id="CHEBI:48828"/>
    </cofactor>
    <cofactor evidence="5">
        <name>Cd(2+)</name>
        <dbReference type="ChEBI" id="CHEBI:48775"/>
    </cofactor>
    <text evidence="5">Binds 1 divalent cation per subunit. The enzyme is active with manganese, cobalt or cadmium ions.</text>
</comment>
<feature type="binding site" evidence="5">
    <location>
        <position position="261"/>
    </location>
    <ligand>
        <name>phosphoenolpyruvate</name>
        <dbReference type="ChEBI" id="CHEBI:58702"/>
    </ligand>
</feature>
<keyword evidence="5" id="KW-0104">Cadmium</keyword>